<dbReference type="PANTHER" id="PTHR35509">
    <property type="entry name" value="DOMAIN PROTEIN, PUTATIVE (DUF1995)-RELATED"/>
    <property type="match status" value="1"/>
</dbReference>
<accession>A0A812XTI5</accession>
<sequence>MMVDQAAEAVMAAFKDGIVRQSVRLRLDMVCPPNRVTEAGMEALLNDALPMAEAFTKGLQAPGGAALKEVRVSRFDAVGTSSGDVGTLLYRVTDDAKQDAAVIFLGGRKFVLQDPSFEFTNGMKERLVVMLNAEDAATSFRIENKGTEVSVGGNFGGDVKILKRFCNQFKEETYYIRLLLLSDWPVLIFRAYPNPWVVYLESLDGDVVRLLQGSRKPLAEEIAQEISKYESEMGITTADKIAKVQQQSAE</sequence>
<dbReference type="EMBL" id="CAJNIZ010046938">
    <property type="protein sequence ID" value="CAE7759653.1"/>
    <property type="molecule type" value="Genomic_DNA"/>
</dbReference>
<dbReference type="Pfam" id="PF09353">
    <property type="entry name" value="DUF1995"/>
    <property type="match status" value="1"/>
</dbReference>
<gene>
    <name evidence="2" type="ORF">SPIL2461_LOCUS22139</name>
</gene>
<evidence type="ECO:0000313" key="3">
    <source>
        <dbReference type="Proteomes" id="UP000649617"/>
    </source>
</evidence>
<dbReference type="AlphaFoldDB" id="A0A812XTI5"/>
<comment type="caution">
    <text evidence="2">The sequence shown here is derived from an EMBL/GenBank/DDBJ whole genome shotgun (WGS) entry which is preliminary data.</text>
</comment>
<evidence type="ECO:0000259" key="1">
    <source>
        <dbReference type="Pfam" id="PF09353"/>
    </source>
</evidence>
<organism evidence="2 3">
    <name type="scientific">Symbiodinium pilosum</name>
    <name type="common">Dinoflagellate</name>
    <dbReference type="NCBI Taxonomy" id="2952"/>
    <lineage>
        <taxon>Eukaryota</taxon>
        <taxon>Sar</taxon>
        <taxon>Alveolata</taxon>
        <taxon>Dinophyceae</taxon>
        <taxon>Suessiales</taxon>
        <taxon>Symbiodiniaceae</taxon>
        <taxon>Symbiodinium</taxon>
    </lineage>
</organism>
<dbReference type="OrthoDB" id="427243at2759"/>
<name>A0A812XTI5_SYMPI</name>
<evidence type="ECO:0000313" key="2">
    <source>
        <dbReference type="EMBL" id="CAE7759653.1"/>
    </source>
</evidence>
<dbReference type="InterPro" id="IPR018962">
    <property type="entry name" value="DUF1995"/>
</dbReference>
<proteinExistence type="predicted"/>
<keyword evidence="3" id="KW-1185">Reference proteome</keyword>
<dbReference type="PANTHER" id="PTHR35509:SF1">
    <property type="entry name" value="DOMAIN PROTEIN, PUTATIVE (DUF1995)-RELATED"/>
    <property type="match status" value="1"/>
</dbReference>
<dbReference type="Proteomes" id="UP000649617">
    <property type="component" value="Unassembled WGS sequence"/>
</dbReference>
<reference evidence="2" key="1">
    <citation type="submission" date="2021-02" db="EMBL/GenBank/DDBJ databases">
        <authorList>
            <person name="Dougan E. K."/>
            <person name="Rhodes N."/>
            <person name="Thang M."/>
            <person name="Chan C."/>
        </authorList>
    </citation>
    <scope>NUCLEOTIDE SEQUENCE</scope>
</reference>
<protein>
    <recommendedName>
        <fullName evidence="1">DUF1995 domain-containing protein</fullName>
    </recommendedName>
</protein>
<dbReference type="InterPro" id="IPR053021">
    <property type="entry name" value="Chloroplast_ADK"/>
</dbReference>
<feature type="domain" description="DUF1995" evidence="1">
    <location>
        <begin position="2"/>
        <end position="223"/>
    </location>
</feature>